<dbReference type="PANTHER" id="PTHR46093">
    <property type="entry name" value="ACYL-COA-BINDING DOMAIN-CONTAINING PROTEIN 5"/>
    <property type="match status" value="1"/>
</dbReference>
<gene>
    <name evidence="5" type="ORF">F8M41_000978</name>
</gene>
<evidence type="ECO:0000313" key="6">
    <source>
        <dbReference type="Proteomes" id="UP000439903"/>
    </source>
</evidence>
<evidence type="ECO:0000313" key="5">
    <source>
        <dbReference type="EMBL" id="KAF0458463.1"/>
    </source>
</evidence>
<dbReference type="InterPro" id="IPR015915">
    <property type="entry name" value="Kelch-typ_b-propeller"/>
</dbReference>
<evidence type="ECO:0000256" key="4">
    <source>
        <dbReference type="SAM" id="SignalP"/>
    </source>
</evidence>
<evidence type="ECO:0000256" key="3">
    <source>
        <dbReference type="SAM" id="Phobius"/>
    </source>
</evidence>
<reference evidence="5 6" key="1">
    <citation type="journal article" date="2019" name="Environ. Microbiol.">
        <title>At the nexus of three kingdoms: the genome of the mycorrhizal fungus Gigaspora margarita provides insights into plant, endobacterial and fungal interactions.</title>
        <authorList>
            <person name="Venice F."/>
            <person name="Ghignone S."/>
            <person name="Salvioli di Fossalunga A."/>
            <person name="Amselem J."/>
            <person name="Novero M."/>
            <person name="Xianan X."/>
            <person name="Sedzielewska Toro K."/>
            <person name="Morin E."/>
            <person name="Lipzen A."/>
            <person name="Grigoriev I.V."/>
            <person name="Henrissat B."/>
            <person name="Martin F.M."/>
            <person name="Bonfante P."/>
        </authorList>
    </citation>
    <scope>NUCLEOTIDE SEQUENCE [LARGE SCALE GENOMIC DNA]</scope>
    <source>
        <strain evidence="5 6">BEG34</strain>
    </source>
</reference>
<comment type="caution">
    <text evidence="5">The sequence shown here is derived from an EMBL/GenBank/DDBJ whole genome shotgun (WGS) entry which is preliminary data.</text>
</comment>
<organism evidence="5 6">
    <name type="scientific">Gigaspora margarita</name>
    <dbReference type="NCBI Taxonomy" id="4874"/>
    <lineage>
        <taxon>Eukaryota</taxon>
        <taxon>Fungi</taxon>
        <taxon>Fungi incertae sedis</taxon>
        <taxon>Mucoromycota</taxon>
        <taxon>Glomeromycotina</taxon>
        <taxon>Glomeromycetes</taxon>
        <taxon>Diversisporales</taxon>
        <taxon>Gigasporaceae</taxon>
        <taxon>Gigaspora</taxon>
    </lineage>
</organism>
<keyword evidence="1" id="KW-0880">Kelch repeat</keyword>
<proteinExistence type="predicted"/>
<feature type="chain" id="PRO_5034238704" evidence="4">
    <location>
        <begin position="25"/>
        <end position="403"/>
    </location>
</feature>
<dbReference type="PANTHER" id="PTHR46093:SF18">
    <property type="entry name" value="FIBRONECTIN TYPE-III DOMAIN-CONTAINING PROTEIN"/>
    <property type="match status" value="1"/>
</dbReference>
<keyword evidence="3" id="KW-0472">Membrane</keyword>
<evidence type="ECO:0000256" key="1">
    <source>
        <dbReference type="ARBA" id="ARBA00022441"/>
    </source>
</evidence>
<keyword evidence="2" id="KW-0677">Repeat</keyword>
<dbReference type="AlphaFoldDB" id="A0A8H3XH27"/>
<feature type="signal peptide" evidence="4">
    <location>
        <begin position="1"/>
        <end position="24"/>
    </location>
</feature>
<protein>
    <submittedName>
        <fullName evidence="5">Galactose oxidase</fullName>
    </submittedName>
</protein>
<dbReference type="OrthoDB" id="432528at2759"/>
<dbReference type="Gene3D" id="2.120.10.80">
    <property type="entry name" value="Kelch-type beta propeller"/>
    <property type="match status" value="2"/>
</dbReference>
<dbReference type="SUPFAM" id="SSF117281">
    <property type="entry name" value="Kelch motif"/>
    <property type="match status" value="1"/>
</dbReference>
<keyword evidence="6" id="KW-1185">Reference proteome</keyword>
<evidence type="ECO:0000256" key="2">
    <source>
        <dbReference type="ARBA" id="ARBA00022737"/>
    </source>
</evidence>
<feature type="transmembrane region" description="Helical" evidence="3">
    <location>
        <begin position="347"/>
        <end position="374"/>
    </location>
</feature>
<dbReference type="Proteomes" id="UP000439903">
    <property type="component" value="Unassembled WGS sequence"/>
</dbReference>
<sequence>MNILANSLCLLLIQSFIFISVCQFVPDPRYEQTSILVNTKIYFFGGYTNNSNFTNEVLYLDLSSPLNTNEPLWVKNPIGIPSEEVLTTSCLSNIDNSTVFLIGGQALEQAKQIINAQLVYTFNSITSQWTTINTTGFYNYSIALSSLNLINNVPTSRVSYTATLLNNSLIIYIGGFAQSDSGKTNVNMSEIQIFNLKSLSWSSMQINADKIESRNAHSAVLTNDGRIIIFGGSSTDETARRTTLRARPDVAVLNTTILPYEWSIQNISLANSPQSLCYHSAEIYNNIMIIAFGIITSDQLQTTATFNNKIYLFDVQNYVWVSSTSPTTTSTIPTSTTEQTSSNNSSIALAIEIGIGVSGFIITLSLIIAGFAYYKYRKLRKTIVGMPGTDSYPIETPGTESHK</sequence>
<keyword evidence="4" id="KW-0732">Signal</keyword>
<keyword evidence="3" id="KW-0812">Transmembrane</keyword>
<accession>A0A8H3XH27</accession>
<name>A0A8H3XH27_GIGMA</name>
<keyword evidence="3" id="KW-1133">Transmembrane helix</keyword>
<dbReference type="EMBL" id="WTPW01001079">
    <property type="protein sequence ID" value="KAF0458463.1"/>
    <property type="molecule type" value="Genomic_DNA"/>
</dbReference>
<dbReference type="Pfam" id="PF24681">
    <property type="entry name" value="Kelch_KLHDC2_KLHL20_DRC7"/>
    <property type="match status" value="1"/>
</dbReference>